<dbReference type="Proteomes" id="UP000019229">
    <property type="component" value="Chromosome"/>
</dbReference>
<dbReference type="PANTHER" id="PTHR35149:SF1">
    <property type="entry name" value="DUF5655 DOMAIN-CONTAINING PROTEIN"/>
    <property type="match status" value="1"/>
</dbReference>
<evidence type="ECO:0000313" key="2">
    <source>
        <dbReference type="EMBL" id="AHH45552.1"/>
    </source>
</evidence>
<dbReference type="AlphaFoldDB" id="W5UTU6"/>
<accession>W5UTU6</accession>
<dbReference type="OrthoDB" id="395447at2"/>
<protein>
    <recommendedName>
        <fullName evidence="1">GmrSD restriction endonucleases N-terminal domain-containing protein</fullName>
    </recommendedName>
</protein>
<dbReference type="KEGG" id="mbc:MYB_02755"/>
<sequence>MNKTIKEWKEILEKLNMIPWEIGTNTFTYLENSLFKWFHLIDWNSNWNIYLKKKMWFNEYKILFEKDENIIFYEANKEYYSFSTARQCLDTLLAFEIIEKIDESKFQIHNTFREFVVNNKNNDAEKIFIFFLKRKLNYFLNKYILDPLENYKYNHSFNQNDNYKNQSTKFWWNVLLAYDKIAEHSKLTSNNIFSSSKYFYGLGEIIFENKLDLKEFYSHFFEKTTREFQKNNIILEEKNLENIKDWTALDISSIFSTIAKEDNPKCNCDNTLIKQINHTSLDHKTKEASKADKFKSFAITIPELFELSSRLELPIFQRTYSWDENIIVHLFESIYNDFNIGPNEFTFLNTIIISNSGENILILDGQQRTVSNTLLAIAFARWAKYIDDKQTLQKIADKIFTKNNNIKKTIYTWLNTDPHYQNLNFIFSGNFSLGKKKSNFYKNYYEICEIIEKKFTNKNDKFSKFIDYFLEKVHFVVAYVGNVSDNSTKITRIFQNLNQYSKPLGILDLFRNKIYEHYKNKNKNADNYVRIYEETINLFFRKDYKTDSEEEVKNINVFVDTVLIKNEQFKILKEVDEEYNSLSSKCFQKLCKIFDNYEDENKNPLLELFKDLIDFQYCWEGNISKFKISHLDNEDKDNKEKFNFFYNKLSDLLSKNPEASEFIQQITTYSSKIASYDFVGSQIMHISKKTKRTVFIPLISLFKKRSKINFLDNKDDRDLDWKVSNFSEQLFPIEKFSILWTLYTKGQSLTESINKICENLSEGNITEEGVFKKLKQTISLDLNKTDQEWSKEIYSTLSTQFNSDFNPEEENIKSSKSRNNDLWLIWIRLIYGMNDVESPQYFSKNASRLDKLNSTYEHCIPVKLNKEIKKQYSSNELKELEQLVYNIGNGGLISGKENSKQGNSFNKEYSNFSETTVYGGGMSRKLKISIEDPQYNLKGKILEILPNPNKLLSLKNNTIQIDNEKYSNNFESIKKYIKKRGAQVLSGYVSIFFGSDNK</sequence>
<feature type="domain" description="GmrSD restriction endonucleases N-terminal" evidence="1">
    <location>
        <begin position="303"/>
        <end position="514"/>
    </location>
</feature>
<evidence type="ECO:0000313" key="3">
    <source>
        <dbReference type="Proteomes" id="UP000019229"/>
    </source>
</evidence>
<dbReference type="STRING" id="743966.MYB_02755"/>
<name>W5UTU6_9BACT</name>
<keyword evidence="3" id="KW-1185">Reference proteome</keyword>
<dbReference type="EMBL" id="CP007154">
    <property type="protein sequence ID" value="AHH45552.1"/>
    <property type="molecule type" value="Genomic_DNA"/>
</dbReference>
<reference evidence="2 3" key="1">
    <citation type="journal article" date="2014" name="Genome Announc.">
        <title>Complete Genome Sequence of Mycoplasma bovoculi Strain M165/69T (ATCC 29104).</title>
        <authorList>
            <person name="Calcutt M.J."/>
            <person name="Foecking M.F."/>
        </authorList>
    </citation>
    <scope>NUCLEOTIDE SEQUENCE [LARGE SCALE GENOMIC DNA]</scope>
    <source>
        <strain evidence="2">M165/69</strain>
    </source>
</reference>
<organism evidence="2 3">
    <name type="scientific">Mesomycoplasma bovoculi M165/69</name>
    <dbReference type="NCBI Taxonomy" id="743966"/>
    <lineage>
        <taxon>Bacteria</taxon>
        <taxon>Bacillati</taxon>
        <taxon>Mycoplasmatota</taxon>
        <taxon>Mycoplasmoidales</taxon>
        <taxon>Metamycoplasmataceae</taxon>
        <taxon>Mesomycoplasma</taxon>
    </lineage>
</organism>
<dbReference type="Pfam" id="PF03235">
    <property type="entry name" value="GmrSD_N"/>
    <property type="match status" value="1"/>
</dbReference>
<gene>
    <name evidence="2" type="ORF">MYB_02755</name>
</gene>
<dbReference type="eggNOG" id="COG1479">
    <property type="taxonomic scope" value="Bacteria"/>
</dbReference>
<dbReference type="PATRIC" id="fig|743966.3.peg.556"/>
<dbReference type="RefSeq" id="WP_022935403.1">
    <property type="nucleotide sequence ID" value="NZ_CP007154.1"/>
</dbReference>
<evidence type="ECO:0000259" key="1">
    <source>
        <dbReference type="Pfam" id="PF03235"/>
    </source>
</evidence>
<proteinExistence type="predicted"/>
<dbReference type="HOGENOM" id="CLU_304379_0_0_14"/>
<dbReference type="PANTHER" id="PTHR35149">
    <property type="entry name" value="SLL5132 PROTEIN"/>
    <property type="match status" value="1"/>
</dbReference>
<dbReference type="InterPro" id="IPR004919">
    <property type="entry name" value="GmrSD_N"/>
</dbReference>